<keyword evidence="3" id="KW-1185">Reference proteome</keyword>
<feature type="compositionally biased region" description="Basic and acidic residues" evidence="1">
    <location>
        <begin position="112"/>
        <end position="129"/>
    </location>
</feature>
<reference evidence="2" key="1">
    <citation type="journal article" date="2020" name="Fungal Divers.">
        <title>Resolving the Mortierellaceae phylogeny through synthesis of multi-gene phylogenetics and phylogenomics.</title>
        <authorList>
            <person name="Vandepol N."/>
            <person name="Liber J."/>
            <person name="Desiro A."/>
            <person name="Na H."/>
            <person name="Kennedy M."/>
            <person name="Barry K."/>
            <person name="Grigoriev I.V."/>
            <person name="Miller A.N."/>
            <person name="O'Donnell K."/>
            <person name="Stajich J.E."/>
            <person name="Bonito G."/>
        </authorList>
    </citation>
    <scope>NUCLEOTIDE SEQUENCE</scope>
    <source>
        <strain evidence="2">NRRL 6426</strain>
    </source>
</reference>
<dbReference type="EMBL" id="JAAAUQ010000159">
    <property type="protein sequence ID" value="KAF9153705.1"/>
    <property type="molecule type" value="Genomic_DNA"/>
</dbReference>
<proteinExistence type="predicted"/>
<organism evidence="2 3">
    <name type="scientific">Linnemannia schmuckeri</name>
    <dbReference type="NCBI Taxonomy" id="64567"/>
    <lineage>
        <taxon>Eukaryota</taxon>
        <taxon>Fungi</taxon>
        <taxon>Fungi incertae sedis</taxon>
        <taxon>Mucoromycota</taxon>
        <taxon>Mortierellomycotina</taxon>
        <taxon>Mortierellomycetes</taxon>
        <taxon>Mortierellales</taxon>
        <taxon>Mortierellaceae</taxon>
        <taxon>Linnemannia</taxon>
    </lineage>
</organism>
<feature type="compositionally biased region" description="Low complexity" evidence="1">
    <location>
        <begin position="30"/>
        <end position="52"/>
    </location>
</feature>
<sequence length="129" mass="12934">NIKYHEETTVVTTTGSMGDVMGGTERDRGIVNNNNNTGAGVGNMNIDTSSRGGLLGGGIGGSASGGSPGSANHGYPGPSGTSEISLLRGDASMPPRIETPVPAATISGTSTLRHDTGAVPRNDVRLDMP</sequence>
<comment type="caution">
    <text evidence="2">The sequence shown here is derived from an EMBL/GenBank/DDBJ whole genome shotgun (WGS) entry which is preliminary data.</text>
</comment>
<evidence type="ECO:0000313" key="2">
    <source>
        <dbReference type="EMBL" id="KAF9153705.1"/>
    </source>
</evidence>
<dbReference type="AlphaFoldDB" id="A0A9P5VDD1"/>
<protein>
    <submittedName>
        <fullName evidence="2">Uncharacterized protein</fullName>
    </submittedName>
</protein>
<evidence type="ECO:0000313" key="3">
    <source>
        <dbReference type="Proteomes" id="UP000748756"/>
    </source>
</evidence>
<dbReference type="Proteomes" id="UP000748756">
    <property type="component" value="Unassembled WGS sequence"/>
</dbReference>
<accession>A0A9P5VDD1</accession>
<gene>
    <name evidence="2" type="ORF">BG015_002833</name>
</gene>
<evidence type="ECO:0000256" key="1">
    <source>
        <dbReference type="SAM" id="MobiDB-lite"/>
    </source>
</evidence>
<feature type="region of interest" description="Disordered" evidence="1">
    <location>
        <begin position="14"/>
        <end position="129"/>
    </location>
</feature>
<feature type="non-terminal residue" evidence="2">
    <location>
        <position position="1"/>
    </location>
</feature>
<name>A0A9P5VDD1_9FUNG</name>
<feature type="compositionally biased region" description="Gly residues" evidence="1">
    <location>
        <begin position="53"/>
        <end position="68"/>
    </location>
</feature>